<dbReference type="RefSeq" id="WP_136550222.1">
    <property type="nucleotide sequence ID" value="NZ_CP031093.1"/>
</dbReference>
<organism evidence="1 2">
    <name type="scientific">Hydrocarboniclastica marina</name>
    <dbReference type="NCBI Taxonomy" id="2259620"/>
    <lineage>
        <taxon>Bacteria</taxon>
        <taxon>Pseudomonadati</taxon>
        <taxon>Pseudomonadota</taxon>
        <taxon>Gammaproteobacteria</taxon>
        <taxon>Alteromonadales</taxon>
        <taxon>Alteromonadaceae</taxon>
        <taxon>Hydrocarboniclastica</taxon>
    </lineage>
</organism>
<gene>
    <name evidence="1" type="primary">cas6e</name>
    <name evidence="1" type="ORF">soil367_17135</name>
</gene>
<dbReference type="Proteomes" id="UP000298049">
    <property type="component" value="Chromosome"/>
</dbReference>
<dbReference type="Gene3D" id="3.30.70.1210">
    <property type="entry name" value="Crispr-associated protein, domain 2"/>
    <property type="match status" value="1"/>
</dbReference>
<dbReference type="KEGG" id="hmi:soil367_17135"/>
<dbReference type="CDD" id="cd09727">
    <property type="entry name" value="Cas6_I-E"/>
    <property type="match status" value="1"/>
</dbReference>
<dbReference type="AlphaFoldDB" id="A0A4P7XK70"/>
<keyword evidence="2" id="KW-1185">Reference proteome</keyword>
<dbReference type="SUPFAM" id="SSF117987">
    <property type="entry name" value="CRISPR-associated protein"/>
    <property type="match status" value="2"/>
</dbReference>
<dbReference type="EMBL" id="CP031093">
    <property type="protein sequence ID" value="QCF27511.1"/>
    <property type="molecule type" value="Genomic_DNA"/>
</dbReference>
<proteinExistence type="predicted"/>
<reference evidence="1 2" key="1">
    <citation type="submission" date="2018-07" db="EMBL/GenBank/DDBJ databases">
        <title>Marsedoiliclastica nanhaica gen. nov. sp. nov., a novel marine hydrocarbonoclastic bacterium isolated from an in-situ enriched hydrocarbon-degrading consortium in deep-sea sediment.</title>
        <authorList>
            <person name="Dong C."/>
            <person name="Ma T."/>
            <person name="Liu R."/>
            <person name="Shao Z."/>
        </authorList>
    </citation>
    <scope>NUCLEOTIDE SEQUENCE [LARGE SCALE GENOMIC DNA]</scope>
    <source>
        <strain evidence="2">soil36-7</strain>
    </source>
</reference>
<dbReference type="NCBIfam" id="TIGR01907">
    <property type="entry name" value="casE_Cse3"/>
    <property type="match status" value="1"/>
</dbReference>
<dbReference type="Pfam" id="PF08798">
    <property type="entry name" value="CRISPR_assoc"/>
    <property type="match status" value="1"/>
</dbReference>
<dbReference type="Gene3D" id="3.30.70.1200">
    <property type="entry name" value="Crispr-associated protein, domain 1"/>
    <property type="match status" value="1"/>
</dbReference>
<evidence type="ECO:0000313" key="1">
    <source>
        <dbReference type="EMBL" id="QCF27511.1"/>
    </source>
</evidence>
<dbReference type="SMART" id="SM01101">
    <property type="entry name" value="CRISPR_assoc"/>
    <property type="match status" value="1"/>
</dbReference>
<dbReference type="OrthoDB" id="9795689at2"/>
<dbReference type="InterPro" id="IPR010179">
    <property type="entry name" value="CRISPR-assoc_prot_Cse3"/>
</dbReference>
<name>A0A4P7XK70_9ALTE</name>
<accession>A0A4P7XK70</accession>
<evidence type="ECO:0000313" key="2">
    <source>
        <dbReference type="Proteomes" id="UP000298049"/>
    </source>
</evidence>
<sequence>MFLSRVRVATEGLDRSALLALLAGDAYSNHQLLWRLFTDRQERNFLFRQEIESEQLAPGPEARGLPVFYVLSDEPPVNVPGLLQAETKALSPNLKTGDRLAFRLRANPTVARKQQGRERSVRHDVLMDAKVQCQRAQITDPAEVQARTEHAASTWLLNRGATGGFELTAQPQVSGYRQHFIQRKNREIRFSSVDYEGVLTVTNPEQFLNVLAHGLGRSRGFGCGLMLVRRS</sequence>
<protein>
    <submittedName>
        <fullName evidence="1">Type I-E CRISPR-associated protein Cas6/Cse3/CasE</fullName>
    </submittedName>
</protein>